<proteinExistence type="predicted"/>
<dbReference type="InParanoid" id="A0A165ILS3"/>
<name>A0A165ILS3_9APHY</name>
<dbReference type="EMBL" id="KV427605">
    <property type="protein sequence ID" value="KZT13257.1"/>
    <property type="molecule type" value="Genomic_DNA"/>
</dbReference>
<dbReference type="RefSeq" id="XP_040770767.1">
    <property type="nucleotide sequence ID" value="XM_040902199.1"/>
</dbReference>
<protein>
    <recommendedName>
        <fullName evidence="3">Cyclin N-terminal domain-containing protein</fullName>
    </recommendedName>
</protein>
<dbReference type="Gene3D" id="1.10.472.10">
    <property type="entry name" value="Cyclin-like"/>
    <property type="match status" value="1"/>
</dbReference>
<sequence length="216" mass="24281">MEDLDVSRERAFIAANFVHHVFLWSQMSISDFDPCLFRFIWTLQRRSAAHPSVTFRALYYLQNLKHYNPTMVVTSGESLFLCALGLAGKSSRDHTLIKLGELQAVAFAMSLDEVIDIMEYDVFNALECGLDVDAGALADFEARVRRDFSSANGLTCFDAPNHAIPVRHRTEICRSEISTVPFPSLAMEQKINRASASTTQRCLCEYCRTPAVTSNQ</sequence>
<reference evidence="1 2" key="1">
    <citation type="journal article" date="2016" name="Mol. Biol. Evol.">
        <title>Comparative Genomics of Early-Diverging Mushroom-Forming Fungi Provides Insights into the Origins of Lignocellulose Decay Capabilities.</title>
        <authorList>
            <person name="Nagy L.G."/>
            <person name="Riley R."/>
            <person name="Tritt A."/>
            <person name="Adam C."/>
            <person name="Daum C."/>
            <person name="Floudas D."/>
            <person name="Sun H."/>
            <person name="Yadav J.S."/>
            <person name="Pangilinan J."/>
            <person name="Larsson K.H."/>
            <person name="Matsuura K."/>
            <person name="Barry K."/>
            <person name="Labutti K."/>
            <person name="Kuo R."/>
            <person name="Ohm R.A."/>
            <person name="Bhattacharya S.S."/>
            <person name="Shirouzu T."/>
            <person name="Yoshinaga Y."/>
            <person name="Martin F.M."/>
            <person name="Grigoriev I.V."/>
            <person name="Hibbett D.S."/>
        </authorList>
    </citation>
    <scope>NUCLEOTIDE SEQUENCE [LARGE SCALE GENOMIC DNA]</scope>
    <source>
        <strain evidence="1 2">93-53</strain>
    </source>
</reference>
<organism evidence="1 2">
    <name type="scientific">Laetiporus sulphureus 93-53</name>
    <dbReference type="NCBI Taxonomy" id="1314785"/>
    <lineage>
        <taxon>Eukaryota</taxon>
        <taxon>Fungi</taxon>
        <taxon>Dikarya</taxon>
        <taxon>Basidiomycota</taxon>
        <taxon>Agaricomycotina</taxon>
        <taxon>Agaricomycetes</taxon>
        <taxon>Polyporales</taxon>
        <taxon>Laetiporus</taxon>
    </lineage>
</organism>
<evidence type="ECO:0000313" key="1">
    <source>
        <dbReference type="EMBL" id="KZT13257.1"/>
    </source>
</evidence>
<evidence type="ECO:0000313" key="2">
    <source>
        <dbReference type="Proteomes" id="UP000076871"/>
    </source>
</evidence>
<accession>A0A165ILS3</accession>
<dbReference type="GeneID" id="63819230"/>
<dbReference type="Proteomes" id="UP000076871">
    <property type="component" value="Unassembled WGS sequence"/>
</dbReference>
<dbReference type="AlphaFoldDB" id="A0A165ILS3"/>
<dbReference type="STRING" id="1314785.A0A165ILS3"/>
<evidence type="ECO:0008006" key="3">
    <source>
        <dbReference type="Google" id="ProtNLM"/>
    </source>
</evidence>
<keyword evidence="2" id="KW-1185">Reference proteome</keyword>
<gene>
    <name evidence="1" type="ORF">LAESUDRAFT_36928</name>
</gene>